<evidence type="ECO:0000256" key="3">
    <source>
        <dbReference type="ARBA" id="ARBA00011489"/>
    </source>
</evidence>
<dbReference type="EMBL" id="CM004400">
    <property type="protein sequence ID" value="OAY32204.1"/>
    <property type="molecule type" value="Genomic_DNA"/>
</dbReference>
<keyword evidence="6 8" id="KW-1133">Transmembrane helix</keyword>
<feature type="domain" description="Casparian strip membrane protein" evidence="9">
    <location>
        <begin position="9"/>
        <end position="122"/>
    </location>
</feature>
<feature type="transmembrane region" description="Helical" evidence="8">
    <location>
        <begin position="58"/>
        <end position="85"/>
    </location>
</feature>
<protein>
    <recommendedName>
        <fullName evidence="8">CASP-like protein</fullName>
    </recommendedName>
</protein>
<feature type="transmembrane region" description="Helical" evidence="8">
    <location>
        <begin position="106"/>
        <end position="123"/>
    </location>
</feature>
<dbReference type="InterPro" id="IPR006702">
    <property type="entry name" value="CASP_dom"/>
</dbReference>
<dbReference type="Proteomes" id="UP000091857">
    <property type="component" value="Chromosome 14"/>
</dbReference>
<evidence type="ECO:0000313" key="11">
    <source>
        <dbReference type="Proteomes" id="UP000091857"/>
    </source>
</evidence>
<evidence type="ECO:0000256" key="7">
    <source>
        <dbReference type="ARBA" id="ARBA00023136"/>
    </source>
</evidence>
<name>A0A2C9UPH2_MANES</name>
<sequence length="191" mass="20639">MASQGITISASTLALRILTLLALVACVALFIVNSASVTVVIEDLTLSNEPTKITFKDYIAYRFVVSTAVIGTAYTMLQLPFALNYACTGKRMMQCLPEFDFYGDKVISFLLATGVGAGFGVSFELKSFAKDLFKAIEDPTVPDIQESKASYSRFFNRGIIASAVLSVGFLCMATISVLSSINRTGKKGFFN</sequence>
<dbReference type="OMA" id="MPEFDFY"/>
<comment type="caution">
    <text evidence="10">The sequence shown here is derived from an EMBL/GenBank/DDBJ whole genome shotgun (WGS) entry which is preliminary data.</text>
</comment>
<keyword evidence="7 8" id="KW-0472">Membrane</keyword>
<dbReference type="OrthoDB" id="685197at2759"/>
<evidence type="ECO:0000313" key="10">
    <source>
        <dbReference type="EMBL" id="OAY32204.1"/>
    </source>
</evidence>
<feature type="transmembrane region" description="Helical" evidence="8">
    <location>
        <begin position="159"/>
        <end position="181"/>
    </location>
</feature>
<keyword evidence="5 8" id="KW-0812">Transmembrane</keyword>
<dbReference type="PANTHER" id="PTHR33573">
    <property type="entry name" value="CASP-LIKE PROTEIN 4A4"/>
    <property type="match status" value="1"/>
</dbReference>
<comment type="similarity">
    <text evidence="2 8">Belongs to the Casparian strip membrane proteins (CASP) family.</text>
</comment>
<evidence type="ECO:0000256" key="2">
    <source>
        <dbReference type="ARBA" id="ARBA00007651"/>
    </source>
</evidence>
<gene>
    <name evidence="10" type="ORF">MANES_14G174100v8</name>
</gene>
<evidence type="ECO:0000259" key="9">
    <source>
        <dbReference type="Pfam" id="PF04535"/>
    </source>
</evidence>
<proteinExistence type="inferred from homology"/>
<dbReference type="Gramene" id="Manes.14G174100.1.v8.1">
    <property type="protein sequence ID" value="Manes.14G174100.1.v8.1.CDS"/>
    <property type="gene ID" value="Manes.14G174100.v8.1"/>
</dbReference>
<reference evidence="11" key="1">
    <citation type="journal article" date="2016" name="Nat. Biotechnol.">
        <title>Sequencing wild and cultivated cassava and related species reveals extensive interspecific hybridization and genetic diversity.</title>
        <authorList>
            <person name="Bredeson J.V."/>
            <person name="Lyons J.B."/>
            <person name="Prochnik S.E."/>
            <person name="Wu G.A."/>
            <person name="Ha C.M."/>
            <person name="Edsinger-Gonzales E."/>
            <person name="Grimwood J."/>
            <person name="Schmutz J."/>
            <person name="Rabbi I.Y."/>
            <person name="Egesi C."/>
            <person name="Nauluvula P."/>
            <person name="Lebot V."/>
            <person name="Ndunguru J."/>
            <person name="Mkamilo G."/>
            <person name="Bart R.S."/>
            <person name="Setter T.L."/>
            <person name="Gleadow R.M."/>
            <person name="Kulakow P."/>
            <person name="Ferguson M.E."/>
            <person name="Rounsley S."/>
            <person name="Rokhsar D.S."/>
        </authorList>
    </citation>
    <scope>NUCLEOTIDE SEQUENCE [LARGE SCALE GENOMIC DNA]</scope>
    <source>
        <strain evidence="11">cv. AM560-2</strain>
    </source>
</reference>
<evidence type="ECO:0000256" key="5">
    <source>
        <dbReference type="ARBA" id="ARBA00022692"/>
    </source>
</evidence>
<accession>A0A2C9UPH2</accession>
<dbReference type="Pfam" id="PF04535">
    <property type="entry name" value="CASP_dom"/>
    <property type="match status" value="1"/>
</dbReference>
<evidence type="ECO:0000256" key="1">
    <source>
        <dbReference type="ARBA" id="ARBA00004651"/>
    </source>
</evidence>
<dbReference type="GO" id="GO:0005886">
    <property type="term" value="C:plasma membrane"/>
    <property type="evidence" value="ECO:0007669"/>
    <property type="project" value="UniProtKB-SubCell"/>
</dbReference>
<comment type="subunit">
    <text evidence="3 8">Homodimer and heterodimers.</text>
</comment>
<comment type="caution">
    <text evidence="8">Lacks conserved residue(s) required for the propagation of feature annotation.</text>
</comment>
<keyword evidence="11" id="KW-1185">Reference proteome</keyword>
<keyword evidence="4 8" id="KW-1003">Cell membrane</keyword>
<dbReference type="AlphaFoldDB" id="A0A2C9UPH2"/>
<dbReference type="PANTHER" id="PTHR33573:SF17">
    <property type="entry name" value="CASP-LIKE PROTEIN 4D1"/>
    <property type="match status" value="1"/>
</dbReference>
<evidence type="ECO:0000256" key="6">
    <source>
        <dbReference type="ARBA" id="ARBA00022989"/>
    </source>
</evidence>
<organism evidence="10 11">
    <name type="scientific">Manihot esculenta</name>
    <name type="common">Cassava</name>
    <name type="synonym">Jatropha manihot</name>
    <dbReference type="NCBI Taxonomy" id="3983"/>
    <lineage>
        <taxon>Eukaryota</taxon>
        <taxon>Viridiplantae</taxon>
        <taxon>Streptophyta</taxon>
        <taxon>Embryophyta</taxon>
        <taxon>Tracheophyta</taxon>
        <taxon>Spermatophyta</taxon>
        <taxon>Magnoliopsida</taxon>
        <taxon>eudicotyledons</taxon>
        <taxon>Gunneridae</taxon>
        <taxon>Pentapetalae</taxon>
        <taxon>rosids</taxon>
        <taxon>fabids</taxon>
        <taxon>Malpighiales</taxon>
        <taxon>Euphorbiaceae</taxon>
        <taxon>Crotonoideae</taxon>
        <taxon>Manihoteae</taxon>
        <taxon>Manihot</taxon>
    </lineage>
</organism>
<comment type="subcellular location">
    <subcellularLocation>
        <location evidence="1 8">Cell membrane</location>
        <topology evidence="1 8">Multi-pass membrane protein</topology>
    </subcellularLocation>
</comment>
<evidence type="ECO:0000256" key="4">
    <source>
        <dbReference type="ARBA" id="ARBA00022475"/>
    </source>
</evidence>
<evidence type="ECO:0000256" key="8">
    <source>
        <dbReference type="RuleBase" id="RU361233"/>
    </source>
</evidence>